<dbReference type="Proteomes" id="UP000324241">
    <property type="component" value="Unassembled WGS sequence"/>
</dbReference>
<accession>A0A5M9M8Z7</accession>
<dbReference type="VEuPathDB" id="FungiDB:EYZ11_006932"/>
<proteinExistence type="predicted"/>
<evidence type="ECO:0000256" key="1">
    <source>
        <dbReference type="SAM" id="MobiDB-lite"/>
    </source>
</evidence>
<protein>
    <submittedName>
        <fullName evidence="2">Uncharacterized protein</fullName>
    </submittedName>
</protein>
<reference evidence="2 3" key="1">
    <citation type="submission" date="2019-08" db="EMBL/GenBank/DDBJ databases">
        <title>The genome sequence of a newly discovered highly antifungal drug resistant Aspergillus species, Aspergillus tanneri NIH 1004.</title>
        <authorList>
            <person name="Mounaud S."/>
            <person name="Singh I."/>
            <person name="Joardar V."/>
            <person name="Pakala S."/>
            <person name="Pakala S."/>
            <person name="Venepally P."/>
            <person name="Chung J.K."/>
            <person name="Losada L."/>
            <person name="Nierman W.C."/>
        </authorList>
    </citation>
    <scope>NUCLEOTIDE SEQUENCE [LARGE SCALE GENOMIC DNA]</scope>
    <source>
        <strain evidence="2 3">NIH1004</strain>
    </source>
</reference>
<name>A0A5M9M8Z7_9EURO</name>
<feature type="region of interest" description="Disordered" evidence="1">
    <location>
        <begin position="298"/>
        <end position="347"/>
    </location>
</feature>
<evidence type="ECO:0000313" key="2">
    <source>
        <dbReference type="EMBL" id="KAA8641393.1"/>
    </source>
</evidence>
<comment type="caution">
    <text evidence="2">The sequence shown here is derived from an EMBL/GenBank/DDBJ whole genome shotgun (WGS) entry which is preliminary data.</text>
</comment>
<sequence length="425" mass="47835">MHSIQEILQAATTLSSIQGADKRGLLTYRKELETAFYNLQSLLQPNSSGLLLDTPAPSDKLPAPDTSASSAIHTQESKVSDSVKLIMERLEKNKTKILKYSYQPVETAVLEDTDDPRVISFKQSTNKKDSKMWFRAGLSALSLAGEYTEWEKSLEYPSRLDALGDNNPFNTQNACFKEYVDSCEHLVDKKQAKNTIECGIKFLYFQRLYSVRSNGPSLVLDTHLDSHLGVLGLLFFVAREFRRLKYSVLPMLANTLLLSDYWRKLADEKNNWMEFCLRDFERSLHQIRQRKRQVSEYQNFGYESEANPHDPKRRRFDTPSTEGGAQSASPPATDNSNPSAMDTPLTDASLVPLGTSFNCEEPVSQEALLECSHNAGLCQSENPGFLEQIATEPLNSPAFSMELYEASQMLHQIATLETGSFLGQQ</sequence>
<dbReference type="GeneID" id="54324560"/>
<feature type="region of interest" description="Disordered" evidence="1">
    <location>
        <begin position="51"/>
        <end position="74"/>
    </location>
</feature>
<dbReference type="RefSeq" id="XP_033420755.1">
    <property type="nucleotide sequence ID" value="XM_033566553.1"/>
</dbReference>
<dbReference type="EMBL" id="QUQM01000010">
    <property type="protein sequence ID" value="KAA8641393.1"/>
    <property type="molecule type" value="Genomic_DNA"/>
</dbReference>
<feature type="compositionally biased region" description="Polar residues" evidence="1">
    <location>
        <begin position="318"/>
        <end position="340"/>
    </location>
</feature>
<dbReference type="AlphaFoldDB" id="A0A5M9M8Z7"/>
<dbReference type="OrthoDB" id="4510463at2759"/>
<organism evidence="2 3">
    <name type="scientific">Aspergillus tanneri</name>
    <dbReference type="NCBI Taxonomy" id="1220188"/>
    <lineage>
        <taxon>Eukaryota</taxon>
        <taxon>Fungi</taxon>
        <taxon>Dikarya</taxon>
        <taxon>Ascomycota</taxon>
        <taxon>Pezizomycotina</taxon>
        <taxon>Eurotiomycetes</taxon>
        <taxon>Eurotiomycetidae</taxon>
        <taxon>Eurotiales</taxon>
        <taxon>Aspergillaceae</taxon>
        <taxon>Aspergillus</taxon>
        <taxon>Aspergillus subgen. Circumdati</taxon>
    </lineage>
</organism>
<gene>
    <name evidence="2" type="ORF">ATNIH1004_001858</name>
</gene>
<evidence type="ECO:0000313" key="3">
    <source>
        <dbReference type="Proteomes" id="UP000324241"/>
    </source>
</evidence>